<dbReference type="Gene3D" id="3.50.50.60">
    <property type="entry name" value="FAD/NAD(P)-binding domain"/>
    <property type="match status" value="2"/>
</dbReference>
<name>A0A518GS56_9PLAN</name>
<protein>
    <submittedName>
        <fullName evidence="3">Soluble pyridine nucleotide transhydrogenase</fullName>
    </submittedName>
</protein>
<dbReference type="InterPro" id="IPR023753">
    <property type="entry name" value="FAD/NAD-binding_dom"/>
</dbReference>
<dbReference type="RefSeq" id="WP_145302286.1">
    <property type="nucleotide sequence ID" value="NZ_CP036299.1"/>
</dbReference>
<proteinExistence type="predicted"/>
<accession>A0A518GS56</accession>
<feature type="region of interest" description="Disordered" evidence="1">
    <location>
        <begin position="332"/>
        <end position="359"/>
    </location>
</feature>
<dbReference type="EMBL" id="CP036299">
    <property type="protein sequence ID" value="QDV31419.1"/>
    <property type="molecule type" value="Genomic_DNA"/>
</dbReference>
<dbReference type="GO" id="GO:0016491">
    <property type="term" value="F:oxidoreductase activity"/>
    <property type="evidence" value="ECO:0007669"/>
    <property type="project" value="InterPro"/>
</dbReference>
<dbReference type="Pfam" id="PF07992">
    <property type="entry name" value="Pyr_redox_2"/>
    <property type="match status" value="1"/>
</dbReference>
<dbReference type="AlphaFoldDB" id="A0A518GS56"/>
<feature type="domain" description="FAD/NAD(P)-binding" evidence="2">
    <location>
        <begin position="3"/>
        <end position="308"/>
    </location>
</feature>
<sequence>MYDCTIAGGTALAVEVATTAAQLGLRTALIEPASAWEISSESVGAQWSPEFLEMITQNEFAAAMSSQTLARRLLPYGRREQERQQRLLREARVDCFAGAAKVVGADGASIAVMAMSAANPSVKQPVVDGPLLMTHLLIVATGSVVAPVHHGVLPHTPHESMNSKSSLPSSLGELLLTRSVPQSMVVLGSNRWAQAVARIYSRLGSDVLLLGRRLPERQKSTEWQEFRAGIRGLRQRGDYCEVEICNGERVLVQTVVSCQTEVGVTVELDLGKVGIESDECGKLWCDAMGRTWHPQILAMGSVVGFPEELQQPRNIRQFLEEVYLLKESRTESSSSHPAGISRMKSPKWLSASKASLPTN</sequence>
<evidence type="ECO:0000256" key="1">
    <source>
        <dbReference type="SAM" id="MobiDB-lite"/>
    </source>
</evidence>
<reference evidence="3 4" key="1">
    <citation type="submission" date="2019-02" db="EMBL/GenBank/DDBJ databases">
        <title>Deep-cultivation of Planctomycetes and their phenomic and genomic characterization uncovers novel biology.</title>
        <authorList>
            <person name="Wiegand S."/>
            <person name="Jogler M."/>
            <person name="Boedeker C."/>
            <person name="Pinto D."/>
            <person name="Vollmers J."/>
            <person name="Rivas-Marin E."/>
            <person name="Kohn T."/>
            <person name="Peeters S.H."/>
            <person name="Heuer A."/>
            <person name="Rast P."/>
            <person name="Oberbeckmann S."/>
            <person name="Bunk B."/>
            <person name="Jeske O."/>
            <person name="Meyerdierks A."/>
            <person name="Storesund J.E."/>
            <person name="Kallscheuer N."/>
            <person name="Luecker S."/>
            <person name="Lage O.M."/>
            <person name="Pohl T."/>
            <person name="Merkel B.J."/>
            <person name="Hornburger P."/>
            <person name="Mueller R.-W."/>
            <person name="Bruemmer F."/>
            <person name="Labrenz M."/>
            <person name="Spormann A.M."/>
            <person name="Op den Camp H."/>
            <person name="Overmann J."/>
            <person name="Amann R."/>
            <person name="Jetten M.S.M."/>
            <person name="Mascher T."/>
            <person name="Medema M.H."/>
            <person name="Devos D.P."/>
            <person name="Kaster A.-K."/>
            <person name="Ovreas L."/>
            <person name="Rohde M."/>
            <person name="Galperin M.Y."/>
            <person name="Jogler C."/>
        </authorList>
    </citation>
    <scope>NUCLEOTIDE SEQUENCE [LARGE SCALE GENOMIC DNA]</scope>
    <source>
        <strain evidence="3 4">Spb1</strain>
    </source>
</reference>
<dbReference type="PRINTS" id="PR00411">
    <property type="entry name" value="PNDRDTASEI"/>
</dbReference>
<dbReference type="SUPFAM" id="SSF51905">
    <property type="entry name" value="FAD/NAD(P)-binding domain"/>
    <property type="match status" value="1"/>
</dbReference>
<dbReference type="KEGG" id="peh:Spb1_33630"/>
<evidence type="ECO:0000313" key="4">
    <source>
        <dbReference type="Proteomes" id="UP000315349"/>
    </source>
</evidence>
<organism evidence="3 4">
    <name type="scientific">Planctopirus ephydatiae</name>
    <dbReference type="NCBI Taxonomy" id="2528019"/>
    <lineage>
        <taxon>Bacteria</taxon>
        <taxon>Pseudomonadati</taxon>
        <taxon>Planctomycetota</taxon>
        <taxon>Planctomycetia</taxon>
        <taxon>Planctomycetales</taxon>
        <taxon>Planctomycetaceae</taxon>
        <taxon>Planctopirus</taxon>
    </lineage>
</organism>
<evidence type="ECO:0000259" key="2">
    <source>
        <dbReference type="Pfam" id="PF07992"/>
    </source>
</evidence>
<dbReference type="OrthoDB" id="215769at2"/>
<dbReference type="InterPro" id="IPR036188">
    <property type="entry name" value="FAD/NAD-bd_sf"/>
</dbReference>
<keyword evidence="4" id="KW-1185">Reference proteome</keyword>
<dbReference type="Proteomes" id="UP000315349">
    <property type="component" value="Chromosome"/>
</dbReference>
<gene>
    <name evidence="3" type="ORF">Spb1_33630</name>
</gene>
<evidence type="ECO:0000313" key="3">
    <source>
        <dbReference type="EMBL" id="QDV31419.1"/>
    </source>
</evidence>